<dbReference type="InterPro" id="IPR006180">
    <property type="entry name" value="3-OHacyl-CoA_DH_CS"/>
</dbReference>
<evidence type="ECO:0000256" key="5">
    <source>
        <dbReference type="PIRSR" id="PIRSR000105-1"/>
    </source>
</evidence>
<dbReference type="AlphaFoldDB" id="V7I8D9"/>
<evidence type="ECO:0000259" key="9">
    <source>
        <dbReference type="Pfam" id="PF02737"/>
    </source>
</evidence>
<dbReference type="OrthoDB" id="9771883at2"/>
<dbReference type="InterPro" id="IPR036291">
    <property type="entry name" value="NAD(P)-bd_dom_sf"/>
</dbReference>
<keyword evidence="6" id="KW-0520">NAD</keyword>
<comment type="similarity">
    <text evidence="2">Belongs to the 3-hydroxyacyl-CoA dehydrogenase family.</text>
</comment>
<dbReference type="InterPro" id="IPR008927">
    <property type="entry name" value="6-PGluconate_DH-like_C_sf"/>
</dbReference>
<dbReference type="Gene3D" id="1.10.1040.10">
    <property type="entry name" value="N-(1-d-carboxylethyl)-l-norvaline Dehydrogenase, domain 2"/>
    <property type="match status" value="1"/>
</dbReference>
<feature type="binding site" evidence="6">
    <location>
        <position position="146"/>
    </location>
    <ligand>
        <name>NAD(+)</name>
        <dbReference type="ChEBI" id="CHEBI:57540"/>
    </ligand>
</feature>
<feature type="domain" description="3-hydroxyacyl-CoA dehydrogenase NAD binding" evidence="9">
    <location>
        <begin position="9"/>
        <end position="187"/>
    </location>
</feature>
<sequence length="286" mass="31063">MEGKPVGVIGIVGAGTMGTGIAQVVAAMGYKVILRDIKLSFVEASVGRIGKQLAKSVEKGKITEAQKEETMARFVMTENLQDFKDVDIVIEAVLENMDLKKAIFKELNDVCKAGTIFASNTSSMSITEIGKESGRPDRFCGIHFFNPAPVMRLVEVISGLRTSDETIAKALEFTLSLGKTPVEVKKDSPGFIVNRLLIPFMNEAARLYAEGVASVEDIDTAVKLGLNHPMGPFQLLDFGGIDLSVTISNYFSDEFNDNGYAPQPVLKQMVRAGKTGMKSGEGFYKY</sequence>
<dbReference type="PANTHER" id="PTHR48075:SF5">
    <property type="entry name" value="3-HYDROXYBUTYRYL-COA DEHYDROGENASE"/>
    <property type="match status" value="1"/>
</dbReference>
<keyword evidence="7" id="KW-1133">Transmembrane helix</keyword>
<dbReference type="Proteomes" id="UP000017747">
    <property type="component" value="Unassembled WGS sequence"/>
</dbReference>
<evidence type="ECO:0000256" key="6">
    <source>
        <dbReference type="PIRSR" id="PIRSR000105-2"/>
    </source>
</evidence>
<comment type="caution">
    <text evidence="10">The sequence shown here is derived from an EMBL/GenBank/DDBJ whole genome shotgun (WGS) entry which is preliminary data.</text>
</comment>
<feature type="binding site" evidence="6">
    <location>
        <position position="100"/>
    </location>
    <ligand>
        <name>NAD(+)</name>
        <dbReference type="ChEBI" id="CHEBI:57540"/>
    </ligand>
</feature>
<dbReference type="STRING" id="994573.T472_0205615"/>
<evidence type="ECO:0000256" key="3">
    <source>
        <dbReference type="ARBA" id="ARBA00023002"/>
    </source>
</evidence>
<evidence type="ECO:0000256" key="1">
    <source>
        <dbReference type="ARBA" id="ARBA00005086"/>
    </source>
</evidence>
<dbReference type="Pfam" id="PF00725">
    <property type="entry name" value="3HCDH"/>
    <property type="match status" value="1"/>
</dbReference>
<dbReference type="RefSeq" id="WP_023387824.1">
    <property type="nucleotide sequence ID" value="NZ_AXUN02000090.1"/>
</dbReference>
<keyword evidence="7" id="KW-0812">Transmembrane</keyword>
<feature type="binding site" evidence="6">
    <location>
        <begin position="13"/>
        <end position="18"/>
    </location>
    <ligand>
        <name>NAD(+)</name>
        <dbReference type="ChEBI" id="CHEBI:57540"/>
    </ligand>
</feature>
<evidence type="ECO:0000313" key="10">
    <source>
        <dbReference type="EMBL" id="ETA81546.1"/>
    </source>
</evidence>
<dbReference type="SUPFAM" id="SSF48179">
    <property type="entry name" value="6-phosphogluconate dehydrogenase C-terminal domain-like"/>
    <property type="match status" value="1"/>
</dbReference>
<keyword evidence="7" id="KW-0472">Membrane</keyword>
<comment type="pathway">
    <text evidence="1">Lipid metabolism; butanoate metabolism.</text>
</comment>
<keyword evidence="3 10" id="KW-0560">Oxidoreductase</keyword>
<gene>
    <name evidence="10" type="ORF">T472_0205615</name>
</gene>
<dbReference type="eggNOG" id="COG1250">
    <property type="taxonomic scope" value="Bacteria"/>
</dbReference>
<dbReference type="GO" id="GO:0006635">
    <property type="term" value="P:fatty acid beta-oxidation"/>
    <property type="evidence" value="ECO:0007669"/>
    <property type="project" value="TreeGrafter"/>
</dbReference>
<dbReference type="GO" id="GO:0019605">
    <property type="term" value="P:butyrate metabolic process"/>
    <property type="evidence" value="ECO:0007669"/>
    <property type="project" value="UniProtKB-UniPathway"/>
</dbReference>
<dbReference type="PATRIC" id="fig|994573.3.peg.1048"/>
<organism evidence="10 11">
    <name type="scientific">Youngiibacter fragilis 232.1</name>
    <dbReference type="NCBI Taxonomy" id="994573"/>
    <lineage>
        <taxon>Bacteria</taxon>
        <taxon>Bacillati</taxon>
        <taxon>Bacillota</taxon>
        <taxon>Clostridia</taxon>
        <taxon>Eubacteriales</taxon>
        <taxon>Clostridiaceae</taxon>
        <taxon>Youngiibacter</taxon>
    </lineage>
</organism>
<dbReference type="EMBL" id="AXUN02000090">
    <property type="protein sequence ID" value="ETA81546.1"/>
    <property type="molecule type" value="Genomic_DNA"/>
</dbReference>
<accession>V7I8D9</accession>
<feature type="binding site" evidence="6">
    <location>
        <position position="95"/>
    </location>
    <ligand>
        <name>NAD(+)</name>
        <dbReference type="ChEBI" id="CHEBI:57540"/>
    </ligand>
</feature>
<dbReference type="SUPFAM" id="SSF51735">
    <property type="entry name" value="NAD(P)-binding Rossmann-fold domains"/>
    <property type="match status" value="1"/>
</dbReference>
<feature type="domain" description="3-hydroxyacyl-CoA dehydrogenase C-terminal" evidence="8">
    <location>
        <begin position="190"/>
        <end position="286"/>
    </location>
</feature>
<dbReference type="Gene3D" id="3.40.50.720">
    <property type="entry name" value="NAD(P)-binding Rossmann-like Domain"/>
    <property type="match status" value="1"/>
</dbReference>
<dbReference type="GO" id="GO:0070403">
    <property type="term" value="F:NAD+ binding"/>
    <property type="evidence" value="ECO:0007669"/>
    <property type="project" value="InterPro"/>
</dbReference>
<evidence type="ECO:0000256" key="2">
    <source>
        <dbReference type="ARBA" id="ARBA00009463"/>
    </source>
</evidence>
<evidence type="ECO:0000256" key="7">
    <source>
        <dbReference type="SAM" id="Phobius"/>
    </source>
</evidence>
<dbReference type="InterPro" id="IPR013328">
    <property type="entry name" value="6PGD_dom2"/>
</dbReference>
<dbReference type="InterPro" id="IPR022694">
    <property type="entry name" value="3-OHacyl-CoA_DH"/>
</dbReference>
<name>V7I8D9_9CLOT</name>
<evidence type="ECO:0000313" key="11">
    <source>
        <dbReference type="Proteomes" id="UP000017747"/>
    </source>
</evidence>
<dbReference type="GO" id="GO:0008691">
    <property type="term" value="F:3-hydroxybutyryl-CoA dehydrogenase activity"/>
    <property type="evidence" value="ECO:0007669"/>
    <property type="project" value="TreeGrafter"/>
</dbReference>
<dbReference type="Pfam" id="PF02737">
    <property type="entry name" value="3HCDH_N"/>
    <property type="match status" value="1"/>
</dbReference>
<feature type="transmembrane region" description="Helical" evidence="7">
    <location>
        <begin position="6"/>
        <end position="30"/>
    </location>
</feature>
<protein>
    <recommendedName>
        <fullName evidence="4">3-hydroxybutyryl-CoA dehydrogenase</fullName>
    </recommendedName>
</protein>
<evidence type="ECO:0000256" key="4">
    <source>
        <dbReference type="ARBA" id="ARBA00067747"/>
    </source>
</evidence>
<feature type="binding site" evidence="6">
    <location>
        <position position="122"/>
    </location>
    <ligand>
        <name>NAD(+)</name>
        <dbReference type="ChEBI" id="CHEBI:57540"/>
    </ligand>
</feature>
<dbReference type="InterPro" id="IPR006176">
    <property type="entry name" value="3-OHacyl-CoA_DH_NAD-bd"/>
</dbReference>
<feature type="binding site" evidence="6">
    <location>
        <position position="36"/>
    </location>
    <ligand>
        <name>NAD(+)</name>
        <dbReference type="ChEBI" id="CHEBI:57540"/>
    </ligand>
</feature>
<dbReference type="PIRSF" id="PIRSF000105">
    <property type="entry name" value="HCDH"/>
    <property type="match status" value="1"/>
</dbReference>
<dbReference type="PANTHER" id="PTHR48075">
    <property type="entry name" value="3-HYDROXYACYL-COA DEHYDROGENASE FAMILY PROTEIN"/>
    <property type="match status" value="1"/>
</dbReference>
<reference evidence="10 11" key="1">
    <citation type="journal article" date="2014" name="Genome Announc.">
        <title>Genome Sequence of Youngiibacter fragilis, the Type Strain of the Genus Youngiibacter.</title>
        <authorList>
            <person name="Wawrik C.B."/>
            <person name="Callaghan A.V."/>
            <person name="Stamps B.W."/>
            <person name="Wawrik B."/>
        </authorList>
    </citation>
    <scope>NUCLEOTIDE SEQUENCE [LARGE SCALE GENOMIC DNA]</scope>
    <source>
        <strain evidence="10 11">232.1</strain>
    </source>
</reference>
<feature type="binding site" evidence="6">
    <location>
        <position position="278"/>
    </location>
    <ligand>
        <name>NAD(+)</name>
        <dbReference type="ChEBI" id="CHEBI:57540"/>
    </ligand>
</feature>
<evidence type="ECO:0000259" key="8">
    <source>
        <dbReference type="Pfam" id="PF00725"/>
    </source>
</evidence>
<dbReference type="UniPathway" id="UPA00863"/>
<dbReference type="PROSITE" id="PS00067">
    <property type="entry name" value="3HCDH"/>
    <property type="match status" value="1"/>
</dbReference>
<keyword evidence="11" id="KW-1185">Reference proteome</keyword>
<feature type="site" description="Important for catalytic activity" evidence="5">
    <location>
        <position position="143"/>
    </location>
</feature>
<dbReference type="FunFam" id="3.40.50.720:FF:000009">
    <property type="entry name" value="Fatty oxidation complex, alpha subunit"/>
    <property type="match status" value="1"/>
</dbReference>
<dbReference type="InterPro" id="IPR006108">
    <property type="entry name" value="3HC_DH_C"/>
</dbReference>
<proteinExistence type="inferred from homology"/>